<comment type="caution">
    <text evidence="2">The sequence shown here is derived from an EMBL/GenBank/DDBJ whole genome shotgun (WGS) entry which is preliminary data.</text>
</comment>
<reference evidence="2 3" key="1">
    <citation type="submission" date="2024-08" db="EMBL/GenBank/DDBJ databases">
        <title>The draft genome of Apodemus speciosus.</title>
        <authorList>
            <person name="Nabeshima K."/>
            <person name="Suzuki S."/>
            <person name="Onuma M."/>
        </authorList>
    </citation>
    <scope>NUCLEOTIDE SEQUENCE [LARGE SCALE GENOMIC DNA]</scope>
    <source>
        <strain evidence="2">IB14-021</strain>
    </source>
</reference>
<feature type="region of interest" description="Disordered" evidence="1">
    <location>
        <begin position="1"/>
        <end position="46"/>
    </location>
</feature>
<gene>
    <name evidence="2" type="ORF">APTSU1_001566800</name>
</gene>
<feature type="compositionally biased region" description="Polar residues" evidence="1">
    <location>
        <begin position="1"/>
        <end position="12"/>
    </location>
</feature>
<evidence type="ECO:0000313" key="2">
    <source>
        <dbReference type="EMBL" id="GAB1300430.1"/>
    </source>
</evidence>
<dbReference type="EMBL" id="BAAFST010000016">
    <property type="protein sequence ID" value="GAB1300430.1"/>
    <property type="molecule type" value="Genomic_DNA"/>
</dbReference>
<protein>
    <submittedName>
        <fullName evidence="2">Uncharacterized protein</fullName>
    </submittedName>
</protein>
<name>A0ABQ0FMN5_APOSI</name>
<organism evidence="2 3">
    <name type="scientific">Apodemus speciosus</name>
    <name type="common">Large Japanese field mouse</name>
    <dbReference type="NCBI Taxonomy" id="105296"/>
    <lineage>
        <taxon>Eukaryota</taxon>
        <taxon>Metazoa</taxon>
        <taxon>Chordata</taxon>
        <taxon>Craniata</taxon>
        <taxon>Vertebrata</taxon>
        <taxon>Euteleostomi</taxon>
        <taxon>Mammalia</taxon>
        <taxon>Eutheria</taxon>
        <taxon>Euarchontoglires</taxon>
        <taxon>Glires</taxon>
        <taxon>Rodentia</taxon>
        <taxon>Myomorpha</taxon>
        <taxon>Muroidea</taxon>
        <taxon>Muridae</taxon>
        <taxon>Murinae</taxon>
        <taxon>Apodemus</taxon>
    </lineage>
</organism>
<accession>A0ABQ0FMN5</accession>
<keyword evidence="3" id="KW-1185">Reference proteome</keyword>
<dbReference type="Proteomes" id="UP001623349">
    <property type="component" value="Unassembled WGS sequence"/>
</dbReference>
<evidence type="ECO:0000313" key="3">
    <source>
        <dbReference type="Proteomes" id="UP001623349"/>
    </source>
</evidence>
<proteinExistence type="predicted"/>
<sequence>MAIGDRSSSTARAQGFLGSLGNKADASLTRQQPGNVLPQERISTHR</sequence>
<evidence type="ECO:0000256" key="1">
    <source>
        <dbReference type="SAM" id="MobiDB-lite"/>
    </source>
</evidence>